<dbReference type="AlphaFoldDB" id="A0A3N1CRP9"/>
<dbReference type="EMBL" id="RJKE01000001">
    <property type="protein sequence ID" value="ROO83996.1"/>
    <property type="molecule type" value="Genomic_DNA"/>
</dbReference>
<comment type="caution">
    <text evidence="1">The sequence shown here is derived from an EMBL/GenBank/DDBJ whole genome shotgun (WGS) entry which is preliminary data.</text>
</comment>
<dbReference type="PANTHER" id="PTHR39217:SF1">
    <property type="entry name" value="GLUTATHIONE SYNTHETASE"/>
    <property type="match status" value="1"/>
</dbReference>
<dbReference type="SUPFAM" id="SSF56059">
    <property type="entry name" value="Glutathione synthetase ATP-binding domain-like"/>
    <property type="match status" value="1"/>
</dbReference>
<evidence type="ECO:0000313" key="1">
    <source>
        <dbReference type="EMBL" id="ROO83996.1"/>
    </source>
</evidence>
<reference evidence="1 2" key="1">
    <citation type="submission" date="2018-11" db="EMBL/GenBank/DDBJ databases">
        <title>Sequencing the genomes of 1000 actinobacteria strains.</title>
        <authorList>
            <person name="Klenk H.-P."/>
        </authorList>
    </citation>
    <scope>NUCLEOTIDE SEQUENCE [LARGE SCALE GENOMIC DNA]</scope>
    <source>
        <strain evidence="1 2">DSM 44254</strain>
    </source>
</reference>
<evidence type="ECO:0008006" key="3">
    <source>
        <dbReference type="Google" id="ProtNLM"/>
    </source>
</evidence>
<name>A0A3N1CRP9_9ACTN</name>
<sequence length="280" mass="30026">MNVAIATFVDLPEGDEDTPALIAELGALGHRAEAVRWDGPADWAAYDLVLVRSTWDYSTRLGEFLDWAARVPRLENTAEVLRWNTDKSYLRELGAAGVPVVPTLWDPAELPEWPDYVIKPAVSAGARDTARWSAEEAVPAAAHLARLRGEGRTVMVQPYLDAVDTAGETALVFFDGEFSHAVRKAPILTAGAGVQPMIADTKDEREQITPRAASKAELALAAAVLAAAPGNPLYARIDFIPGPDGDPVLLELELAEPSLFLHHAPGSAARLASAIVKRLG</sequence>
<dbReference type="PANTHER" id="PTHR39217">
    <property type="match status" value="1"/>
</dbReference>
<keyword evidence="2" id="KW-1185">Reference proteome</keyword>
<organism evidence="1 2">
    <name type="scientific">Actinocorallia herbida</name>
    <dbReference type="NCBI Taxonomy" id="58109"/>
    <lineage>
        <taxon>Bacteria</taxon>
        <taxon>Bacillati</taxon>
        <taxon>Actinomycetota</taxon>
        <taxon>Actinomycetes</taxon>
        <taxon>Streptosporangiales</taxon>
        <taxon>Thermomonosporaceae</taxon>
        <taxon>Actinocorallia</taxon>
    </lineage>
</organism>
<dbReference type="RefSeq" id="WP_123663565.1">
    <property type="nucleotide sequence ID" value="NZ_RJKE01000001.1"/>
</dbReference>
<dbReference type="InterPro" id="IPR053191">
    <property type="entry name" value="DcsG_Biosynth_Enzyme"/>
</dbReference>
<dbReference type="OrthoDB" id="3373978at2"/>
<accession>A0A3N1CRP9</accession>
<gene>
    <name evidence="1" type="ORF">EDD29_1507</name>
</gene>
<dbReference type="Proteomes" id="UP000272400">
    <property type="component" value="Unassembled WGS sequence"/>
</dbReference>
<protein>
    <recommendedName>
        <fullName evidence="3">ATP-grasp domain-containing protein</fullName>
    </recommendedName>
</protein>
<proteinExistence type="predicted"/>
<evidence type="ECO:0000313" key="2">
    <source>
        <dbReference type="Proteomes" id="UP000272400"/>
    </source>
</evidence>